<dbReference type="InterPro" id="IPR050222">
    <property type="entry name" value="MATE_MdtK"/>
</dbReference>
<keyword evidence="8 10" id="KW-0472">Membrane</keyword>
<feature type="transmembrane region" description="Helical" evidence="10">
    <location>
        <begin position="173"/>
        <end position="194"/>
    </location>
</feature>
<protein>
    <recommendedName>
        <fullName evidence="9">Multidrug-efflux transporter</fullName>
    </recommendedName>
</protein>
<keyword evidence="6 10" id="KW-1133">Transmembrane helix</keyword>
<feature type="transmembrane region" description="Helical" evidence="10">
    <location>
        <begin position="371"/>
        <end position="398"/>
    </location>
</feature>
<sequence>MPALPSLRTFQVTQSSPWRIEARALVTLAIPMIAGNVAWSGIAATDLLLVGRLGAEAVAAGALAINLFNALLIFGLGLVTAAAPLIASERGRRRHSVRDVRRTVHQTLRAAAFFVLPAWLILWHCEAILRAMGQEPDLAREAGHLMRGMQWALLPFLCFTTLRNFISALERPLWGLIIMLLAIPFNVLVGWALIFGHLGLPALGLLGAGIASTLSSTFLFLGLLTVILVDRRFRRYRLMGRFWTRDRDRQRAVWTLGLPIAITLGLEVTVFNASAFLMGLIDRESLAAHAVAIQIASLVFMVPMGIGQAATVRVGVAYGRADPAAIGRAGWLALIVGTGFAMAAALMLVLIPRPLVSIFLDVHDPANLATANLAVSFLAVAALFQLVDAAQAVGAGVLRGIQDTKVPMIFALFGYWIIGIGVGALLAFPMGLHGVGIWFGLAAGLGTVAILLIARWSLRDRLGLVLR</sequence>
<dbReference type="PANTHER" id="PTHR43298">
    <property type="entry name" value="MULTIDRUG RESISTANCE PROTEIN NORM-RELATED"/>
    <property type="match status" value="1"/>
</dbReference>
<keyword evidence="2" id="KW-0813">Transport</keyword>
<keyword evidence="5 10" id="KW-0812">Transmembrane</keyword>
<proteinExistence type="predicted"/>
<dbReference type="Pfam" id="PF01554">
    <property type="entry name" value="MatE"/>
    <property type="match status" value="2"/>
</dbReference>
<accession>A0A084EN16</accession>
<evidence type="ECO:0000256" key="2">
    <source>
        <dbReference type="ARBA" id="ARBA00022448"/>
    </source>
</evidence>
<feature type="transmembrane region" description="Helical" evidence="10">
    <location>
        <begin position="410"/>
        <end position="431"/>
    </location>
</feature>
<feature type="transmembrane region" description="Helical" evidence="10">
    <location>
        <begin position="20"/>
        <end position="42"/>
    </location>
</feature>
<feature type="transmembrane region" description="Helical" evidence="10">
    <location>
        <begin position="437"/>
        <end position="458"/>
    </location>
</feature>
<dbReference type="EMBL" id="JGVR01000009">
    <property type="protein sequence ID" value="KEZ19358.1"/>
    <property type="molecule type" value="Genomic_DNA"/>
</dbReference>
<reference evidence="11 12" key="1">
    <citation type="submission" date="2014-03" db="EMBL/GenBank/DDBJ databases">
        <title>Genome sequence of Sphingobium yanoikuyae B1.</title>
        <authorList>
            <person name="Gan H.M."/>
            <person name="Gan H.Y."/>
            <person name="Savka M.A."/>
        </authorList>
    </citation>
    <scope>NUCLEOTIDE SEQUENCE [LARGE SCALE GENOMIC DNA]</scope>
    <source>
        <strain evidence="11 12">B1</strain>
    </source>
</reference>
<dbReference type="CDD" id="cd13131">
    <property type="entry name" value="MATE_NorM_like"/>
    <property type="match status" value="1"/>
</dbReference>
<feature type="transmembrane region" description="Helical" evidence="10">
    <location>
        <begin position="206"/>
        <end position="231"/>
    </location>
</feature>
<dbReference type="PIRSF" id="PIRSF006603">
    <property type="entry name" value="DinF"/>
    <property type="match status" value="1"/>
</dbReference>
<keyword evidence="3" id="KW-0050">Antiport</keyword>
<feature type="transmembrane region" description="Helical" evidence="10">
    <location>
        <begin position="149"/>
        <end position="166"/>
    </location>
</feature>
<evidence type="ECO:0000256" key="3">
    <source>
        <dbReference type="ARBA" id="ARBA00022449"/>
    </source>
</evidence>
<dbReference type="PATRIC" id="fig|13690.10.peg.1932"/>
<feature type="transmembrane region" description="Helical" evidence="10">
    <location>
        <begin position="287"/>
        <end position="310"/>
    </location>
</feature>
<dbReference type="GO" id="GO:0015297">
    <property type="term" value="F:antiporter activity"/>
    <property type="evidence" value="ECO:0007669"/>
    <property type="project" value="UniProtKB-KW"/>
</dbReference>
<dbReference type="PANTHER" id="PTHR43298:SF2">
    <property type="entry name" value="FMN_FAD EXPORTER YEEO-RELATED"/>
    <property type="match status" value="1"/>
</dbReference>
<evidence type="ECO:0000256" key="1">
    <source>
        <dbReference type="ARBA" id="ARBA00004429"/>
    </source>
</evidence>
<organism evidence="11 12">
    <name type="scientific">Sphingobium yanoikuyae</name>
    <name type="common">Sphingomonas yanoikuyae</name>
    <dbReference type="NCBI Taxonomy" id="13690"/>
    <lineage>
        <taxon>Bacteria</taxon>
        <taxon>Pseudomonadati</taxon>
        <taxon>Pseudomonadota</taxon>
        <taxon>Alphaproteobacteria</taxon>
        <taxon>Sphingomonadales</taxon>
        <taxon>Sphingomonadaceae</taxon>
        <taxon>Sphingobium</taxon>
    </lineage>
</organism>
<comment type="subcellular location">
    <subcellularLocation>
        <location evidence="1">Cell inner membrane</location>
        <topology evidence="1">Multi-pass membrane protein</topology>
    </subcellularLocation>
</comment>
<gene>
    <name evidence="11" type="ORF">CP98_01877</name>
</gene>
<feature type="transmembrane region" description="Helical" evidence="10">
    <location>
        <begin position="252"/>
        <end position="281"/>
    </location>
</feature>
<dbReference type="STRING" id="13690.AX777_17915"/>
<dbReference type="AlphaFoldDB" id="A0A084EN16"/>
<dbReference type="Proteomes" id="UP000028534">
    <property type="component" value="Unassembled WGS sequence"/>
</dbReference>
<evidence type="ECO:0000256" key="8">
    <source>
        <dbReference type="ARBA" id="ARBA00023136"/>
    </source>
</evidence>
<name>A0A084EN16_SPHYA</name>
<keyword evidence="7" id="KW-0406">Ion transport</keyword>
<keyword evidence="4" id="KW-1003">Cell membrane</keyword>
<evidence type="ECO:0000313" key="11">
    <source>
        <dbReference type="EMBL" id="KEZ19358.1"/>
    </source>
</evidence>
<dbReference type="GO" id="GO:0006811">
    <property type="term" value="P:monoatomic ion transport"/>
    <property type="evidence" value="ECO:0007669"/>
    <property type="project" value="UniProtKB-KW"/>
</dbReference>
<dbReference type="InterPro" id="IPR002528">
    <property type="entry name" value="MATE_fam"/>
</dbReference>
<evidence type="ECO:0000256" key="9">
    <source>
        <dbReference type="ARBA" id="ARBA00031636"/>
    </source>
</evidence>
<feature type="transmembrane region" description="Helical" evidence="10">
    <location>
        <begin position="108"/>
        <end position="129"/>
    </location>
</feature>
<dbReference type="eggNOG" id="COG0534">
    <property type="taxonomic scope" value="Bacteria"/>
</dbReference>
<dbReference type="NCBIfam" id="TIGR00797">
    <property type="entry name" value="matE"/>
    <property type="match status" value="1"/>
</dbReference>
<evidence type="ECO:0000256" key="6">
    <source>
        <dbReference type="ARBA" id="ARBA00022989"/>
    </source>
</evidence>
<dbReference type="GO" id="GO:0005886">
    <property type="term" value="C:plasma membrane"/>
    <property type="evidence" value="ECO:0007669"/>
    <property type="project" value="UniProtKB-SubCell"/>
</dbReference>
<feature type="transmembrane region" description="Helical" evidence="10">
    <location>
        <begin position="62"/>
        <end position="87"/>
    </location>
</feature>
<evidence type="ECO:0000256" key="4">
    <source>
        <dbReference type="ARBA" id="ARBA00022475"/>
    </source>
</evidence>
<evidence type="ECO:0000256" key="7">
    <source>
        <dbReference type="ARBA" id="ARBA00023065"/>
    </source>
</evidence>
<evidence type="ECO:0000313" key="12">
    <source>
        <dbReference type="Proteomes" id="UP000028534"/>
    </source>
</evidence>
<feature type="transmembrane region" description="Helical" evidence="10">
    <location>
        <begin position="331"/>
        <end position="351"/>
    </location>
</feature>
<comment type="caution">
    <text evidence="11">The sequence shown here is derived from an EMBL/GenBank/DDBJ whole genome shotgun (WGS) entry which is preliminary data.</text>
</comment>
<dbReference type="GO" id="GO:0042910">
    <property type="term" value="F:xenobiotic transmembrane transporter activity"/>
    <property type="evidence" value="ECO:0007669"/>
    <property type="project" value="InterPro"/>
</dbReference>
<dbReference type="InterPro" id="IPR048279">
    <property type="entry name" value="MdtK-like"/>
</dbReference>
<evidence type="ECO:0000256" key="5">
    <source>
        <dbReference type="ARBA" id="ARBA00022692"/>
    </source>
</evidence>
<evidence type="ECO:0000256" key="10">
    <source>
        <dbReference type="SAM" id="Phobius"/>
    </source>
</evidence>